<keyword evidence="3" id="KW-1185">Reference proteome</keyword>
<dbReference type="AlphaFoldDB" id="A0A4Z1FHR8"/>
<sequence>MPAAFNVDSLSSNVPGWYFQKEDHGLLSWLPAQERVATIAYGFVTEEELKPGTPFAFQEKESLPFASPKRRKLSQRTPVQAQKAKVKGNEVLTTTKASSKQAWSMQHLSRSENDIQQVRESLQIDRERQANSDEEE</sequence>
<evidence type="ECO:0000313" key="2">
    <source>
        <dbReference type="EMBL" id="TGO24166.1"/>
    </source>
</evidence>
<comment type="caution">
    <text evidence="2">The sequence shown here is derived from an EMBL/GenBank/DDBJ whole genome shotgun (WGS) entry which is preliminary data.</text>
</comment>
<name>A0A4Z1FHR8_9HELO</name>
<evidence type="ECO:0000256" key="1">
    <source>
        <dbReference type="SAM" id="MobiDB-lite"/>
    </source>
</evidence>
<evidence type="ECO:0000313" key="3">
    <source>
        <dbReference type="Proteomes" id="UP000297910"/>
    </source>
</evidence>
<accession>A0A4Z1FHR8</accession>
<dbReference type="Proteomes" id="UP000297910">
    <property type="component" value="Unassembled WGS sequence"/>
</dbReference>
<proteinExistence type="predicted"/>
<organism evidence="2 3">
    <name type="scientific">Botrytis paeoniae</name>
    <dbReference type="NCBI Taxonomy" id="278948"/>
    <lineage>
        <taxon>Eukaryota</taxon>
        <taxon>Fungi</taxon>
        <taxon>Dikarya</taxon>
        <taxon>Ascomycota</taxon>
        <taxon>Pezizomycotina</taxon>
        <taxon>Leotiomycetes</taxon>
        <taxon>Helotiales</taxon>
        <taxon>Sclerotiniaceae</taxon>
        <taxon>Botrytis</taxon>
    </lineage>
</organism>
<reference evidence="2 3" key="1">
    <citation type="submission" date="2017-12" db="EMBL/GenBank/DDBJ databases">
        <title>Comparative genomics of Botrytis spp.</title>
        <authorList>
            <person name="Valero-Jimenez C.A."/>
            <person name="Tapia P."/>
            <person name="Veloso J."/>
            <person name="Silva-Moreno E."/>
            <person name="Staats M."/>
            <person name="Valdes J.H."/>
            <person name="Van Kan J.A.L."/>
        </authorList>
    </citation>
    <scope>NUCLEOTIDE SEQUENCE [LARGE SCALE GENOMIC DNA]</scope>
    <source>
        <strain evidence="2 3">Bp0003</strain>
    </source>
</reference>
<feature type="region of interest" description="Disordered" evidence="1">
    <location>
        <begin position="66"/>
        <end position="136"/>
    </location>
</feature>
<feature type="compositionally biased region" description="Polar residues" evidence="1">
    <location>
        <begin position="91"/>
        <end position="120"/>
    </location>
</feature>
<dbReference type="EMBL" id="PQXI01000110">
    <property type="protein sequence ID" value="TGO24166.1"/>
    <property type="molecule type" value="Genomic_DNA"/>
</dbReference>
<protein>
    <submittedName>
        <fullName evidence="2">Uncharacterized protein</fullName>
    </submittedName>
</protein>
<gene>
    <name evidence="2" type="ORF">BPAE_0110g00240</name>
</gene>
<feature type="compositionally biased region" description="Basic and acidic residues" evidence="1">
    <location>
        <begin position="122"/>
        <end position="136"/>
    </location>
</feature>